<proteinExistence type="predicted"/>
<gene>
    <name evidence="2" type="ORF">ACA1_094540</name>
</gene>
<accession>L8GJ48</accession>
<dbReference type="KEGG" id="acan:ACA1_094540"/>
<dbReference type="AlphaFoldDB" id="L8GJ48"/>
<dbReference type="Proteomes" id="UP000011083">
    <property type="component" value="Unassembled WGS sequence"/>
</dbReference>
<keyword evidence="3" id="KW-1185">Reference proteome</keyword>
<dbReference type="EMBL" id="KB008103">
    <property type="protein sequence ID" value="ELR12874.1"/>
    <property type="molecule type" value="Genomic_DNA"/>
</dbReference>
<feature type="region of interest" description="Disordered" evidence="1">
    <location>
        <begin position="73"/>
        <end position="94"/>
    </location>
</feature>
<evidence type="ECO:0000313" key="3">
    <source>
        <dbReference type="Proteomes" id="UP000011083"/>
    </source>
</evidence>
<protein>
    <submittedName>
        <fullName evidence="2">Uncharacterized protein</fullName>
    </submittedName>
</protein>
<dbReference type="RefSeq" id="XP_004334887.1">
    <property type="nucleotide sequence ID" value="XM_004334839.1"/>
</dbReference>
<evidence type="ECO:0000313" key="2">
    <source>
        <dbReference type="EMBL" id="ELR12874.1"/>
    </source>
</evidence>
<sequence length="212" mass="23890">MMMQMLRRNVRGGMSPTWAAASRGLHVHASTPLLARRREYDEEALREAAAALSVEGLASNEEELRLARAAVGAHDDASEETNGHGVAARRQRETGAGPVVEEGEEVGHLKWLAGEEFVLREIQPGQLAYVRILKPGITPLMAFGQKRGNKRKRFAYKGHVSPYFRLSPKSPLWKLVIAEKDLIEEGRRARLEYERTMWPKSKKKPQNWGENV</sequence>
<dbReference type="GeneID" id="14913625"/>
<name>L8GJ48_ACACF</name>
<reference evidence="2 3" key="1">
    <citation type="journal article" date="2013" name="Genome Biol.">
        <title>Genome of Acanthamoeba castellanii highlights extensive lateral gene transfer and early evolution of tyrosine kinase signaling.</title>
        <authorList>
            <person name="Clarke M."/>
            <person name="Lohan A.J."/>
            <person name="Liu B."/>
            <person name="Lagkouvardos I."/>
            <person name="Roy S."/>
            <person name="Zafar N."/>
            <person name="Bertelli C."/>
            <person name="Schilde C."/>
            <person name="Kianianmomeni A."/>
            <person name="Burglin T.R."/>
            <person name="Frech C."/>
            <person name="Turcotte B."/>
            <person name="Kopec K.O."/>
            <person name="Synnott J.M."/>
            <person name="Choo C."/>
            <person name="Paponov I."/>
            <person name="Finkler A."/>
            <person name="Soon Heng Tan C."/>
            <person name="Hutchins A.P."/>
            <person name="Weinmeier T."/>
            <person name="Rattei T."/>
            <person name="Chu J.S."/>
            <person name="Gimenez G."/>
            <person name="Irimia M."/>
            <person name="Rigden D.J."/>
            <person name="Fitzpatrick D.A."/>
            <person name="Lorenzo-Morales J."/>
            <person name="Bateman A."/>
            <person name="Chiu C.H."/>
            <person name="Tang P."/>
            <person name="Hegemann P."/>
            <person name="Fromm H."/>
            <person name="Raoult D."/>
            <person name="Greub G."/>
            <person name="Miranda-Saavedra D."/>
            <person name="Chen N."/>
            <person name="Nash P."/>
            <person name="Ginger M.L."/>
            <person name="Horn M."/>
            <person name="Schaap P."/>
            <person name="Caler L."/>
            <person name="Loftus B."/>
        </authorList>
    </citation>
    <scope>NUCLEOTIDE SEQUENCE [LARGE SCALE GENOMIC DNA]</scope>
    <source>
        <strain evidence="2 3">Neff</strain>
    </source>
</reference>
<evidence type="ECO:0000256" key="1">
    <source>
        <dbReference type="SAM" id="MobiDB-lite"/>
    </source>
</evidence>
<organism evidence="2 3">
    <name type="scientific">Acanthamoeba castellanii (strain ATCC 30010 / Neff)</name>
    <dbReference type="NCBI Taxonomy" id="1257118"/>
    <lineage>
        <taxon>Eukaryota</taxon>
        <taxon>Amoebozoa</taxon>
        <taxon>Discosea</taxon>
        <taxon>Longamoebia</taxon>
        <taxon>Centramoebida</taxon>
        <taxon>Acanthamoebidae</taxon>
        <taxon>Acanthamoeba</taxon>
    </lineage>
</organism>
<dbReference type="VEuPathDB" id="AmoebaDB:ACA1_094540"/>